<dbReference type="Proteomes" id="UP000799118">
    <property type="component" value="Unassembled WGS sequence"/>
</dbReference>
<dbReference type="GO" id="GO:0032040">
    <property type="term" value="C:small-subunit processome"/>
    <property type="evidence" value="ECO:0007669"/>
    <property type="project" value="TreeGrafter"/>
</dbReference>
<feature type="compositionally biased region" description="Acidic residues" evidence="5">
    <location>
        <begin position="75"/>
        <end position="93"/>
    </location>
</feature>
<dbReference type="EMBL" id="ML769420">
    <property type="protein sequence ID" value="KAE9403965.1"/>
    <property type="molecule type" value="Genomic_DNA"/>
</dbReference>
<dbReference type="OrthoDB" id="1924577at2759"/>
<gene>
    <name evidence="7" type="ORF">BT96DRAFT_854146</name>
</gene>
<feature type="compositionally biased region" description="Basic residues" evidence="5">
    <location>
        <begin position="1"/>
        <end position="10"/>
    </location>
</feature>
<comment type="subcellular location">
    <subcellularLocation>
        <location evidence="1">Nucleus</location>
    </subcellularLocation>
</comment>
<evidence type="ECO:0000256" key="1">
    <source>
        <dbReference type="ARBA" id="ARBA00004123"/>
    </source>
</evidence>
<feature type="compositionally biased region" description="Acidic residues" evidence="5">
    <location>
        <begin position="121"/>
        <end position="132"/>
    </location>
</feature>
<feature type="compositionally biased region" description="Acidic residues" evidence="5">
    <location>
        <begin position="554"/>
        <end position="564"/>
    </location>
</feature>
<dbReference type="InterPro" id="IPR018972">
    <property type="entry name" value="Sas10_C_dom"/>
</dbReference>
<name>A0A6A4I5B6_9AGAR</name>
<comment type="similarity">
    <text evidence="2">Belongs to the SAS10 family.</text>
</comment>
<evidence type="ECO:0000256" key="4">
    <source>
        <dbReference type="ARBA" id="ARBA00023242"/>
    </source>
</evidence>
<dbReference type="Pfam" id="PF09368">
    <property type="entry name" value="Sas10"/>
    <property type="match status" value="1"/>
</dbReference>
<feature type="compositionally biased region" description="Basic and acidic residues" evidence="5">
    <location>
        <begin position="111"/>
        <end position="120"/>
    </location>
</feature>
<feature type="compositionally biased region" description="Basic and acidic residues" evidence="5">
    <location>
        <begin position="512"/>
        <end position="531"/>
    </location>
</feature>
<keyword evidence="8" id="KW-1185">Reference proteome</keyword>
<evidence type="ECO:0000313" key="7">
    <source>
        <dbReference type="EMBL" id="KAE9403965.1"/>
    </source>
</evidence>
<feature type="domain" description="Sas10 C-terminal" evidence="6">
    <location>
        <begin position="601"/>
        <end position="675"/>
    </location>
</feature>
<dbReference type="PANTHER" id="PTHR13237:SF8">
    <property type="entry name" value="SOMETHING ABOUT SILENCING PROTEIN 10"/>
    <property type="match status" value="1"/>
</dbReference>
<dbReference type="AlphaFoldDB" id="A0A6A4I5B6"/>
<organism evidence="7 8">
    <name type="scientific">Gymnopus androsaceus JB14</name>
    <dbReference type="NCBI Taxonomy" id="1447944"/>
    <lineage>
        <taxon>Eukaryota</taxon>
        <taxon>Fungi</taxon>
        <taxon>Dikarya</taxon>
        <taxon>Basidiomycota</taxon>
        <taxon>Agaricomycotina</taxon>
        <taxon>Agaricomycetes</taxon>
        <taxon>Agaricomycetidae</taxon>
        <taxon>Agaricales</taxon>
        <taxon>Marasmiineae</taxon>
        <taxon>Omphalotaceae</taxon>
        <taxon>Gymnopus</taxon>
    </lineage>
</organism>
<feature type="compositionally biased region" description="Basic residues" evidence="5">
    <location>
        <begin position="100"/>
        <end position="110"/>
    </location>
</feature>
<evidence type="ECO:0000313" key="8">
    <source>
        <dbReference type="Proteomes" id="UP000799118"/>
    </source>
</evidence>
<dbReference type="Pfam" id="PF04000">
    <property type="entry name" value="Sas10_Utp3"/>
    <property type="match status" value="1"/>
</dbReference>
<sequence length="676" mass="75481">MPRRPSKKSKNAGAGKPRKVDRSDGKINKWNDRSDIVMDEEDQFHASRDQILLDGDGEAEGDIEDDEVFALQGMSDDDEEEEEEEEGEGEEDMETPKSASKSKSKSKSKGKGKDKEKELLDSDEDEEEEEEETWGRGKAAYYSSNAAQIDSDDEEAIQLEEQEAKRLRAKSREDLNDDDFGLQDPIEVTATDNADVLEDLPPRPVLQDKTAILGHLQKTDPESLALAGDWTDSATSLVRIKQKLEQLESEQGSKKTFMLGMQHLHYQTLLTYTTTLAFYLHLRASQKYAQKPELLRSHPIMQRLLKLKQALITLEDLDFAASDDEDDGDDLDEAEDEEKDFGHEYLDMDDEDDIMRDARELWSKDHDDEDGDVDVEVDSEELDDLLADARSGTKPIAIPIPEAPSLTAPPKKKRKTAPGSGKASIPIFDLVEPEFESKSKSKASSSSNSKSHSASTSTATDAFGEATSLQHADALDKTARRKTLRFHTSRIENASARRNNARSNALGGDDDIPYRERRKEKEERLAKEAKAHLRSQGGADLDDTEPEPRQSEQGGDDGDEDVDGYYDLVKKKAKEKKEKKKAEYDASQQDRYVDSEETGTGPRSLTRAILANKGLTPHRPKSVRNPRVKKRLRFDKAQKKVASQKAVYKGGVSATGGRYEGEKSGISKVVKSVRLG</sequence>
<proteinExistence type="inferred from homology"/>
<accession>A0A6A4I5B6</accession>
<reference evidence="7" key="1">
    <citation type="journal article" date="2019" name="Environ. Microbiol.">
        <title>Fungal ecological strategies reflected in gene transcription - a case study of two litter decomposers.</title>
        <authorList>
            <person name="Barbi F."/>
            <person name="Kohler A."/>
            <person name="Barry K."/>
            <person name="Baskaran P."/>
            <person name="Daum C."/>
            <person name="Fauchery L."/>
            <person name="Ihrmark K."/>
            <person name="Kuo A."/>
            <person name="LaButti K."/>
            <person name="Lipzen A."/>
            <person name="Morin E."/>
            <person name="Grigoriev I.V."/>
            <person name="Henrissat B."/>
            <person name="Lindahl B."/>
            <person name="Martin F."/>
        </authorList>
    </citation>
    <scope>NUCLEOTIDE SEQUENCE</scope>
    <source>
        <strain evidence="7">JB14</strain>
    </source>
</reference>
<feature type="compositionally biased region" description="Basic and acidic residues" evidence="5">
    <location>
        <begin position="18"/>
        <end position="36"/>
    </location>
</feature>
<dbReference type="PANTHER" id="PTHR13237">
    <property type="entry name" value="SOMETHING ABOUT SILENCING PROTEIN 10-RELATED"/>
    <property type="match status" value="1"/>
</dbReference>
<feature type="compositionally biased region" description="Acidic residues" evidence="5">
    <location>
        <begin position="55"/>
        <end position="68"/>
    </location>
</feature>
<feature type="region of interest" description="Disordered" evidence="5">
    <location>
        <begin position="389"/>
        <end position="606"/>
    </location>
</feature>
<evidence type="ECO:0000256" key="3">
    <source>
        <dbReference type="ARBA" id="ARBA00022553"/>
    </source>
</evidence>
<feature type="compositionally biased region" description="Basic residues" evidence="5">
    <location>
        <begin position="479"/>
        <end position="488"/>
    </location>
</feature>
<evidence type="ECO:0000256" key="2">
    <source>
        <dbReference type="ARBA" id="ARBA00010979"/>
    </source>
</evidence>
<dbReference type="InterPro" id="IPR007146">
    <property type="entry name" value="Sas10/Utp3/C1D"/>
</dbReference>
<keyword evidence="4" id="KW-0539">Nucleus</keyword>
<feature type="compositionally biased region" description="Low complexity" evidence="5">
    <location>
        <begin position="442"/>
        <end position="460"/>
    </location>
</feature>
<feature type="compositionally biased region" description="Low complexity" evidence="5">
    <location>
        <begin position="493"/>
        <end position="505"/>
    </location>
</feature>
<dbReference type="GO" id="GO:0000462">
    <property type="term" value="P:maturation of SSU-rRNA from tricistronic rRNA transcript (SSU-rRNA, 5.8S rRNA, LSU-rRNA)"/>
    <property type="evidence" value="ECO:0007669"/>
    <property type="project" value="TreeGrafter"/>
</dbReference>
<evidence type="ECO:0000259" key="6">
    <source>
        <dbReference type="Pfam" id="PF09368"/>
    </source>
</evidence>
<keyword evidence="3" id="KW-0597">Phosphoprotein</keyword>
<protein>
    <recommendedName>
        <fullName evidence="6">Sas10 C-terminal domain-containing protein</fullName>
    </recommendedName>
</protein>
<feature type="region of interest" description="Disordered" evidence="5">
    <location>
        <begin position="322"/>
        <end position="350"/>
    </location>
</feature>
<evidence type="ECO:0000256" key="5">
    <source>
        <dbReference type="SAM" id="MobiDB-lite"/>
    </source>
</evidence>
<feature type="compositionally biased region" description="Acidic residues" evidence="5">
    <location>
        <begin position="322"/>
        <end position="339"/>
    </location>
</feature>
<feature type="region of interest" description="Disordered" evidence="5">
    <location>
        <begin position="1"/>
        <end position="158"/>
    </location>
</feature>